<evidence type="ECO:0000313" key="2">
    <source>
        <dbReference type="Proteomes" id="UP000007102"/>
    </source>
</evidence>
<reference evidence="2" key="2">
    <citation type="submission" date="2011-02" db="EMBL/GenBank/DDBJ databases">
        <title>The complete genome of Desulfurobacterium thermolithotrophum DSM 11699.</title>
        <authorList>
            <consortium name="US DOE Joint Genome Institute (JGI-PGF)"/>
            <person name="Lucas S."/>
            <person name="Copeland A."/>
            <person name="Lapidus A."/>
            <person name="Bruce D."/>
            <person name="Goodwin L."/>
            <person name="Pitluck S."/>
            <person name="Kyrpides N."/>
            <person name="Mavromatis K."/>
            <person name="Pagani I."/>
            <person name="Ivanova N."/>
            <person name="Mikhailova N."/>
            <person name="Daligault H."/>
            <person name="Detter J.C."/>
            <person name="Tapia R."/>
            <person name="Han C."/>
            <person name="Land M."/>
            <person name="Hauser L."/>
            <person name="Markowitz V."/>
            <person name="Cheng J.-F."/>
            <person name="Hugenholtz P."/>
            <person name="Woyke T."/>
            <person name="Wu D."/>
            <person name="Spring S."/>
            <person name="Brambilla E."/>
            <person name="Klenk H.-P."/>
            <person name="Eisen J.A."/>
        </authorList>
    </citation>
    <scope>NUCLEOTIDE SEQUENCE [LARGE SCALE GENOMIC DNA]</scope>
    <source>
        <strain evidence="2">DSM 11699 / BSA</strain>
    </source>
</reference>
<protein>
    <recommendedName>
        <fullName evidence="3">Hemolysin-type calcium-binding region</fullName>
    </recommendedName>
</protein>
<dbReference type="Proteomes" id="UP000007102">
    <property type="component" value="Chromosome"/>
</dbReference>
<dbReference type="EMBL" id="CP002543">
    <property type="protein sequence ID" value="ADY73951.1"/>
    <property type="molecule type" value="Genomic_DNA"/>
</dbReference>
<organism evidence="1 2">
    <name type="scientific">Desulfurobacterium thermolithotrophum (strain DSM 11699 / BSA)</name>
    <dbReference type="NCBI Taxonomy" id="868864"/>
    <lineage>
        <taxon>Bacteria</taxon>
        <taxon>Pseudomonadati</taxon>
        <taxon>Aquificota</taxon>
        <taxon>Aquificia</taxon>
        <taxon>Desulfurobacteriales</taxon>
        <taxon>Desulfurobacteriaceae</taxon>
        <taxon>Desulfurobacterium</taxon>
    </lineage>
</organism>
<dbReference type="Gene3D" id="2.160.20.160">
    <property type="match status" value="1"/>
</dbReference>
<evidence type="ECO:0000313" key="1">
    <source>
        <dbReference type="EMBL" id="ADY73951.1"/>
    </source>
</evidence>
<dbReference type="RefSeq" id="WP_013638901.1">
    <property type="nucleotide sequence ID" value="NC_015185.1"/>
</dbReference>
<reference evidence="1 2" key="1">
    <citation type="journal article" date="2011" name="Stand. Genomic Sci.">
        <title>Complete genome sequence of the thermophilic sulfur-reducer Desulfurobacterium thermolithotrophum type strain (BSA(T)) from a deep-sea hydrothermal vent.</title>
        <authorList>
            <person name="Goker M."/>
            <person name="Daligault H."/>
            <person name="Mwirichia R."/>
            <person name="Lapidus A."/>
            <person name="Lucas S."/>
            <person name="Deshpande S."/>
            <person name="Pagani I."/>
            <person name="Tapia R."/>
            <person name="Cheng J.F."/>
            <person name="Goodwin L."/>
            <person name="Pitluck S."/>
            <person name="Liolios K."/>
            <person name="Ivanova N."/>
            <person name="Mavromatis K."/>
            <person name="Mikhailova N."/>
            <person name="Pati A."/>
            <person name="Chen A."/>
            <person name="Palaniappan K."/>
            <person name="Han C."/>
            <person name="Land M."/>
            <person name="Hauser L."/>
            <person name="Pan C."/>
            <person name="Brambilla E.M."/>
            <person name="Rohde M."/>
            <person name="Spring S."/>
            <person name="Sikorski J."/>
            <person name="Wirth R."/>
            <person name="Detter J.C."/>
            <person name="Woyke T."/>
            <person name="Bristow J."/>
            <person name="Eisen J.A."/>
            <person name="Markowitz V."/>
            <person name="Hugenholtz P."/>
            <person name="Kyrpides N.C."/>
            <person name="Klenk H.P."/>
        </authorList>
    </citation>
    <scope>NUCLEOTIDE SEQUENCE [LARGE SCALE GENOMIC DNA]</scope>
    <source>
        <strain evidence="2">DSM 11699 / BSA</strain>
    </source>
</reference>
<sequence>MAMTTTQVSQLYVTLLGRASEGEGNQYWATNYDDQFEAAKVMLTLDVVKEYFGDAWNDNKAFIEAIYQNTLGKDPAQDQDGVNYWLNELNTYLEQGMSLEEARAKVVVNLINAISQYENSDDPVAKAAALQFKNKVAVSDYVAEKVTGVTSDEVLANIQYFKDVIANVTDDPTTVEAAKQKVDTDLAVKNVSLTMGADDVKGSVFSDTFKADLLTINDGDKIVDPSTTDSDTLSATINANVTNNVTITNVENIVVTSYGNNSIDMENITGVKSFVSKDSTGTITLNNIASADMAIGFEGESVNNIDANYKAGALSDTNDTLTVNLNSAKDVNLTVDAGFEAAKINATGTGNTLSVFTVPGIASLEIAGDGDITVADNQLDGIKTISISNTAGVELGAISGVETISIDSPASVKLGAITGIKTLTATSNTGGVVAKTLDSAGYASDVITGNSAGTTILLGSGNDNLQFVDGANAGESNIIKLGAGDDKLVVTTNNGYTYVFGEDGNDDVVINAIDTNDLVDLGAGTDTLTLDNTNASTAVLRGVENLVIKARDNGQAVTINAADSALNVTAIAEADGADVDVENLTAGSTVTVNAAEGTTNSVDALKVTYKDVEDSTTIKVNTAVTATANTSDMTIENVKNLTLEFAKAVDLKTLGADLVLNDKVESLTIKASDDVKFNAITDKGTAGLKTITVTGSKVVDLGDITNEDVLTSLSATATDALTVGDIKTADKLTSLSLTGKSVTLGEVGNNNLGTNDGSISNGADNLEKVVITANDGDVTLKPNADNDAAIAVDKGGTIEIKADAGSILVNDTNEENGAVLLSAGDTDGITVKLSAKNYIGADSDSGPATLGSITVENTAGDITAEISGSAEAKVNFAAGDLADATVKGVVNLTATNTGGLTSTITLDAATDDGSTSTISLGNADSGKVNDVTIEGAVQTLTINGGSGVDVVTLGGTNDLSVKTATIALGGGTDKLDLTNLANLDANGVGAVINLSSFTQTVDGVSVDAGKIVEFDGTDDGTNNITDGYTITVNDVEEIVGTKGADIIFAANTGTTITSEAGADKIVLGAGADKVIIAAAGETGTITVADKDSSGDLSDGDTISGSFDVISNFEHGTDKLDISAVNDGTSTDTWDSTNGLDANAYQIVLGTWDETTNTFTVDSGSGTDTMVLFDDGLSDVAVVLLGVTNVDATDLVFS</sequence>
<dbReference type="KEGG" id="dte:Dester_1316"/>
<name>F0S173_DESTD</name>
<gene>
    <name evidence="1" type="ordered locus">Dester_1316</name>
</gene>
<dbReference type="eggNOG" id="COG2931">
    <property type="taxonomic scope" value="Bacteria"/>
</dbReference>
<dbReference type="InParanoid" id="F0S173"/>
<keyword evidence="2" id="KW-1185">Reference proteome</keyword>
<dbReference type="HOGENOM" id="CLU_004283_0_0_0"/>
<proteinExistence type="predicted"/>
<accession>F0S173</accession>
<dbReference type="STRING" id="868864.Dester_1316"/>
<dbReference type="AlphaFoldDB" id="F0S173"/>
<dbReference type="OrthoDB" id="561758at2"/>
<evidence type="ECO:0008006" key="3">
    <source>
        <dbReference type="Google" id="ProtNLM"/>
    </source>
</evidence>